<feature type="region of interest" description="Disordered" evidence="1">
    <location>
        <begin position="417"/>
        <end position="477"/>
    </location>
</feature>
<feature type="compositionally biased region" description="Acidic residues" evidence="1">
    <location>
        <begin position="451"/>
        <end position="470"/>
    </location>
</feature>
<name>A0A8H3FSU1_9LECA</name>
<dbReference type="Pfam" id="PF05238">
    <property type="entry name" value="CENP-N"/>
    <property type="match status" value="1"/>
</dbReference>
<keyword evidence="3" id="KW-1185">Reference proteome</keyword>
<feature type="region of interest" description="Disordered" evidence="1">
    <location>
        <begin position="142"/>
        <end position="171"/>
    </location>
</feature>
<proteinExistence type="predicted"/>
<evidence type="ECO:0008006" key="4">
    <source>
        <dbReference type="Google" id="ProtNLM"/>
    </source>
</evidence>
<dbReference type="EMBL" id="CAJPDQ010000026">
    <property type="protein sequence ID" value="CAF9927178.1"/>
    <property type="molecule type" value="Genomic_DNA"/>
</dbReference>
<dbReference type="GO" id="GO:0007059">
    <property type="term" value="P:chromosome segregation"/>
    <property type="evidence" value="ECO:0007669"/>
    <property type="project" value="InterPro"/>
</dbReference>
<gene>
    <name evidence="2" type="ORF">GOMPHAMPRED_004338</name>
</gene>
<dbReference type="AlphaFoldDB" id="A0A8H3FSU1"/>
<dbReference type="Gene3D" id="3.10.20.720">
    <property type="match status" value="1"/>
</dbReference>
<reference evidence="2" key="1">
    <citation type="submission" date="2021-03" db="EMBL/GenBank/DDBJ databases">
        <authorList>
            <person name="Tagirdzhanova G."/>
        </authorList>
    </citation>
    <scope>NUCLEOTIDE SEQUENCE</scope>
</reference>
<evidence type="ECO:0000313" key="2">
    <source>
        <dbReference type="EMBL" id="CAF9927178.1"/>
    </source>
</evidence>
<dbReference type="GO" id="GO:0034080">
    <property type="term" value="P:CENP-A containing chromatin assembly"/>
    <property type="evidence" value="ECO:0007669"/>
    <property type="project" value="InterPro"/>
</dbReference>
<comment type="caution">
    <text evidence="2">The sequence shown here is derived from an EMBL/GenBank/DDBJ whole genome shotgun (WGS) entry which is preliminary data.</text>
</comment>
<dbReference type="InterPro" id="IPR007902">
    <property type="entry name" value="Chl4/mis15/CENP-N"/>
</dbReference>
<sequence>MSERTYTFPTTSALPSAHRIPVNDTSVQRTLGKISRPALINLVHEWLQPHNLPTCRPVLGEQDENTDSVYDLHQTIDEVRQTYDDFRTRRGNKREVVDRILDGDWRNGVSLRQLAMADVQYLMEHPNSQRWVALKLTRARAPLKEKQQNQNKDGTGKGQETQKTTTSPEKEIHLPRFEAPVFLHSLQSQIGSLLKAHYHLTHLPSLPLTLLRIAVLDSPYSSQTALQETTGDMWRTLFIAFPDNSPYVYVAVASALGGPNGPDGRSLRSLVVDAIPKAFSKPRERYSLESTAMSSKTLGALLIARGAGRTNAAGGGWSLFAKGTLEGTPLMVSTSAYESDEENQVLRGKQSIQANTSKTRKRPLSIRESTQLLSKKRRLLAQDRFGASGLPDDNQGIEKLSIRIEDAYPITTPTQRTAQAAFLSKQKPSTADKPHIRSRLTLDEPSFNASDDAEEEEEEEEEEDDDDENENQTNKPWKPHVAITFHGTHVFAGIRALVECGAVDGRTMPGWMTGEDGVSLGVVREGKIVRSKGDGA</sequence>
<organism evidence="2 3">
    <name type="scientific">Gomphillus americanus</name>
    <dbReference type="NCBI Taxonomy" id="1940652"/>
    <lineage>
        <taxon>Eukaryota</taxon>
        <taxon>Fungi</taxon>
        <taxon>Dikarya</taxon>
        <taxon>Ascomycota</taxon>
        <taxon>Pezizomycotina</taxon>
        <taxon>Lecanoromycetes</taxon>
        <taxon>OSLEUM clade</taxon>
        <taxon>Ostropomycetidae</taxon>
        <taxon>Ostropales</taxon>
        <taxon>Graphidaceae</taxon>
        <taxon>Gomphilloideae</taxon>
        <taxon>Gomphillus</taxon>
    </lineage>
</organism>
<protein>
    <recommendedName>
        <fullName evidence="4">CHL4-domain-containing protein</fullName>
    </recommendedName>
</protein>
<accession>A0A8H3FSU1</accession>
<evidence type="ECO:0000313" key="3">
    <source>
        <dbReference type="Proteomes" id="UP000664169"/>
    </source>
</evidence>
<dbReference type="OrthoDB" id="6585699at2759"/>
<evidence type="ECO:0000256" key="1">
    <source>
        <dbReference type="SAM" id="MobiDB-lite"/>
    </source>
</evidence>
<dbReference type="Proteomes" id="UP000664169">
    <property type="component" value="Unassembled WGS sequence"/>
</dbReference>